<dbReference type="PATRIC" id="fig|159743.3.peg.5364"/>
<feature type="transmembrane region" description="Helical" evidence="6">
    <location>
        <begin position="107"/>
        <end position="129"/>
    </location>
</feature>
<comment type="subcellular location">
    <subcellularLocation>
        <location evidence="1">Cell membrane</location>
        <topology evidence="1">Multi-pass membrane protein</topology>
    </subcellularLocation>
</comment>
<keyword evidence="2" id="KW-1003">Cell membrane</keyword>
<evidence type="ECO:0000256" key="5">
    <source>
        <dbReference type="ARBA" id="ARBA00023136"/>
    </source>
</evidence>
<dbReference type="GO" id="GO:0033228">
    <property type="term" value="P:cysteine export across plasma membrane"/>
    <property type="evidence" value="ECO:0007669"/>
    <property type="project" value="TreeGrafter"/>
</dbReference>
<dbReference type="Proteomes" id="UP000032534">
    <property type="component" value="Unassembled WGS sequence"/>
</dbReference>
<keyword evidence="4 6" id="KW-1133">Transmembrane helix</keyword>
<gene>
    <name evidence="7" type="ORF">QD47_24240</name>
</gene>
<name>A0A0D7WZF0_9BACL</name>
<dbReference type="GO" id="GO:0015171">
    <property type="term" value="F:amino acid transmembrane transporter activity"/>
    <property type="evidence" value="ECO:0007669"/>
    <property type="project" value="TreeGrafter"/>
</dbReference>
<reference evidence="7 8" key="1">
    <citation type="submission" date="2014-11" db="EMBL/GenBank/DDBJ databases">
        <title>Draft Genome Sequences of Paenibacillus polymyxa NRRL B-30509 and Paenibacillus terrae NRRL B-30644, Strains from a Poultry Environment that Produce Tridecaptin A and Paenicidins.</title>
        <authorList>
            <person name="van Belkum M.J."/>
            <person name="Lohans C.T."/>
            <person name="Vederas J.C."/>
        </authorList>
    </citation>
    <scope>NUCLEOTIDE SEQUENCE [LARGE SCALE GENOMIC DNA]</scope>
    <source>
        <strain evidence="7 8">NRRL B-30644</strain>
    </source>
</reference>
<dbReference type="EMBL" id="JTHP01000066">
    <property type="protein sequence ID" value="KJD43132.1"/>
    <property type="molecule type" value="Genomic_DNA"/>
</dbReference>
<protein>
    <recommendedName>
        <fullName evidence="9">Cysteine/O-acetylserine efflux protein</fullName>
    </recommendedName>
</protein>
<dbReference type="PANTHER" id="PTHR30086">
    <property type="entry name" value="ARGININE EXPORTER PROTEIN ARGO"/>
    <property type="match status" value="1"/>
</dbReference>
<evidence type="ECO:0000313" key="7">
    <source>
        <dbReference type="EMBL" id="KJD43132.1"/>
    </source>
</evidence>
<evidence type="ECO:0000256" key="6">
    <source>
        <dbReference type="SAM" id="Phobius"/>
    </source>
</evidence>
<accession>A0A0D7WZF0</accession>
<organism evidence="7 8">
    <name type="scientific">Paenibacillus terrae</name>
    <dbReference type="NCBI Taxonomy" id="159743"/>
    <lineage>
        <taxon>Bacteria</taxon>
        <taxon>Bacillati</taxon>
        <taxon>Bacillota</taxon>
        <taxon>Bacilli</taxon>
        <taxon>Bacillales</taxon>
        <taxon>Paenibacillaceae</taxon>
        <taxon>Paenibacillus</taxon>
    </lineage>
</organism>
<dbReference type="Pfam" id="PF01810">
    <property type="entry name" value="LysE"/>
    <property type="match status" value="1"/>
</dbReference>
<evidence type="ECO:0000256" key="4">
    <source>
        <dbReference type="ARBA" id="ARBA00022989"/>
    </source>
</evidence>
<evidence type="ECO:0000256" key="3">
    <source>
        <dbReference type="ARBA" id="ARBA00022692"/>
    </source>
</evidence>
<dbReference type="PANTHER" id="PTHR30086:SF20">
    <property type="entry name" value="ARGININE EXPORTER PROTEIN ARGO-RELATED"/>
    <property type="match status" value="1"/>
</dbReference>
<sequence>MWVSFLSYAITTTLSPGPNNILVLNAISNNGMKRSKQLIFGVYFGFFSVMVICGMFSVVLAKYIPTAMPYMKYIGCAYILWLAYYTAISKPSSSDAEEGSTSFMRGFILQFVNVKIILWGITIFTGYVLPYYSSFAAVASFIVLATIIGDGATHLWAIAGVILHKIINKYWRPINLMMALLLVYSALSLILK</sequence>
<feature type="transmembrane region" description="Helical" evidence="6">
    <location>
        <begin position="38"/>
        <end position="64"/>
    </location>
</feature>
<feature type="transmembrane region" description="Helical" evidence="6">
    <location>
        <begin position="135"/>
        <end position="162"/>
    </location>
</feature>
<dbReference type="InterPro" id="IPR001123">
    <property type="entry name" value="LeuE-type"/>
</dbReference>
<keyword evidence="8" id="KW-1185">Reference proteome</keyword>
<keyword evidence="3 6" id="KW-0812">Transmembrane</keyword>
<keyword evidence="5 6" id="KW-0472">Membrane</keyword>
<dbReference type="AlphaFoldDB" id="A0A0D7WZF0"/>
<dbReference type="GO" id="GO:0005886">
    <property type="term" value="C:plasma membrane"/>
    <property type="evidence" value="ECO:0007669"/>
    <property type="project" value="UniProtKB-SubCell"/>
</dbReference>
<evidence type="ECO:0000256" key="2">
    <source>
        <dbReference type="ARBA" id="ARBA00022475"/>
    </source>
</evidence>
<evidence type="ECO:0008006" key="9">
    <source>
        <dbReference type="Google" id="ProtNLM"/>
    </source>
</evidence>
<comment type="caution">
    <text evidence="7">The sequence shown here is derived from an EMBL/GenBank/DDBJ whole genome shotgun (WGS) entry which is preliminary data.</text>
</comment>
<feature type="transmembrane region" description="Helical" evidence="6">
    <location>
        <begin position="70"/>
        <end position="87"/>
    </location>
</feature>
<evidence type="ECO:0000256" key="1">
    <source>
        <dbReference type="ARBA" id="ARBA00004651"/>
    </source>
</evidence>
<evidence type="ECO:0000313" key="8">
    <source>
        <dbReference type="Proteomes" id="UP000032534"/>
    </source>
</evidence>
<feature type="transmembrane region" description="Helical" evidence="6">
    <location>
        <begin position="174"/>
        <end position="191"/>
    </location>
</feature>
<proteinExistence type="predicted"/>